<keyword evidence="2" id="KW-1185">Reference proteome</keyword>
<dbReference type="Proteomes" id="UP001174136">
    <property type="component" value="Unassembled WGS sequence"/>
</dbReference>
<comment type="caution">
    <text evidence="1">The sequence shown here is derived from an EMBL/GenBank/DDBJ whole genome shotgun (WGS) entry which is preliminary data.</text>
</comment>
<evidence type="ECO:0000313" key="2">
    <source>
        <dbReference type="Proteomes" id="UP001174136"/>
    </source>
</evidence>
<gene>
    <name evidence="1" type="ORF">N1851_030882</name>
</gene>
<dbReference type="AlphaFoldDB" id="A0AA47M4P8"/>
<dbReference type="EMBL" id="JAOPHQ010005979">
    <property type="protein sequence ID" value="KAK0133602.1"/>
    <property type="molecule type" value="Genomic_DNA"/>
</dbReference>
<sequence>MMTELRRFRVRGYEGCAFQTQIYGTFKSHKNRKHNPHSLSDFKAGVVKVTVQSASPDDGPTSSADIDDSLSDVDIDALVEELHYLLSTVSVPITCSSLSDFFKNKNIEVDGVVVNELADLLCKSNPLVNALVKSGALATAYKRKEYFKKVLNIIEPVEYVLDQKKSRSFQYIPILRSLQQILDSICVLTQGSNTDQLENQQYRSIRDGVYFKENPFLSSDELKLCLTLYIDDLNCVIPWRDDVKAYGYGKILEPLLHDLVTLEEHGVFIPKLGTFVKGTVHSVIADNLGAHGLAGFIESFSGQYICRFCTAQKVKIQSKDVHSGAFSLRTKEIHDAHLKIAQDTETSCFGVKRACPLTEYLQHVHVSTGYPPDLVHDLFEGIVPFELALCLSILISKKYFSFDSLNTRILKFPYKWSDKKNRPHIIPHNYSSRKTIGGNAHENWCLIHLIPEGELAWQVILDLKEIAELVVAPVHTHETIAYLDVKVSEHRHRLLELIPGEKLKPKHHYLEHYSHLIRCFGPLVDVWTIRFEAKHASNVEVKNVSIVPGDVLNEEVVLAVRQKYPDISQVNLTKNCTTRGINYRNGMILACGSTAGMPEFAEILQIYIVRDELSFIVCLYFAWYQDHFRAFQLTLSPGREVALVQLEELTDCYLLVAYTVGSRRMVTLKRHIVIRGLILIIYSAV</sequence>
<accession>A0AA47M4P8</accession>
<evidence type="ECO:0000313" key="1">
    <source>
        <dbReference type="EMBL" id="KAK0133602.1"/>
    </source>
</evidence>
<proteinExistence type="predicted"/>
<name>A0AA47M4P8_MERPO</name>
<reference evidence="1" key="1">
    <citation type="journal article" date="2023" name="Front. Mar. Sci.">
        <title>A new Merluccius polli reference genome to investigate the effects of global change in West African waters.</title>
        <authorList>
            <person name="Mateo J.L."/>
            <person name="Blanco-Fernandez C."/>
            <person name="Garcia-Vazquez E."/>
            <person name="Machado-Schiaffino G."/>
        </authorList>
    </citation>
    <scope>NUCLEOTIDE SEQUENCE</scope>
    <source>
        <strain evidence="1">C29</strain>
        <tissue evidence="1">Fin</tissue>
    </source>
</reference>
<protein>
    <submittedName>
        <fullName evidence="1">Uncharacterized protein</fullName>
    </submittedName>
</protein>
<dbReference type="PANTHER" id="PTHR31912:SF35">
    <property type="entry name" value="C2H2-TYPE DOMAIN-CONTAINING PROTEIN"/>
    <property type="match status" value="1"/>
</dbReference>
<organism evidence="1 2">
    <name type="scientific">Merluccius polli</name>
    <name type="common">Benguela hake</name>
    <name type="synonym">Merluccius cadenati</name>
    <dbReference type="NCBI Taxonomy" id="89951"/>
    <lineage>
        <taxon>Eukaryota</taxon>
        <taxon>Metazoa</taxon>
        <taxon>Chordata</taxon>
        <taxon>Craniata</taxon>
        <taxon>Vertebrata</taxon>
        <taxon>Euteleostomi</taxon>
        <taxon>Actinopterygii</taxon>
        <taxon>Neopterygii</taxon>
        <taxon>Teleostei</taxon>
        <taxon>Neoteleostei</taxon>
        <taxon>Acanthomorphata</taxon>
        <taxon>Zeiogadaria</taxon>
        <taxon>Gadariae</taxon>
        <taxon>Gadiformes</taxon>
        <taxon>Gadoidei</taxon>
        <taxon>Merlucciidae</taxon>
        <taxon>Merluccius</taxon>
    </lineage>
</organism>
<dbReference type="PANTHER" id="PTHR31912">
    <property type="entry name" value="IP13529P"/>
    <property type="match status" value="1"/>
</dbReference>